<evidence type="ECO:0000313" key="4">
    <source>
        <dbReference type="Proteomes" id="UP000199648"/>
    </source>
</evidence>
<name>A0A1G5Q3N8_9GAMM</name>
<keyword evidence="1" id="KW-0175">Coiled coil</keyword>
<feature type="chain" id="PRO_5011591193" description="Phosphate-selective porin O and P" evidence="2">
    <location>
        <begin position="24"/>
        <end position="465"/>
    </location>
</feature>
<dbReference type="OrthoDB" id="9788733at2"/>
<keyword evidence="2" id="KW-0732">Signal</keyword>
<dbReference type="SUPFAM" id="SSF56935">
    <property type="entry name" value="Porins"/>
    <property type="match status" value="1"/>
</dbReference>
<evidence type="ECO:0008006" key="5">
    <source>
        <dbReference type="Google" id="ProtNLM"/>
    </source>
</evidence>
<evidence type="ECO:0000313" key="3">
    <source>
        <dbReference type="EMBL" id="SCZ56282.1"/>
    </source>
</evidence>
<dbReference type="InterPro" id="IPR023614">
    <property type="entry name" value="Porin_dom_sf"/>
</dbReference>
<dbReference type="Proteomes" id="UP000199648">
    <property type="component" value="Unassembled WGS sequence"/>
</dbReference>
<evidence type="ECO:0000256" key="2">
    <source>
        <dbReference type="SAM" id="SignalP"/>
    </source>
</evidence>
<dbReference type="AlphaFoldDB" id="A0A1G5Q3N8"/>
<feature type="signal peptide" evidence="2">
    <location>
        <begin position="1"/>
        <end position="23"/>
    </location>
</feature>
<sequence>MNNRTLISAAVAAALVLPVGAHAETADIAEIKRTLEQMRADYEERIAELEAEDAYKASEADEQPAYGAVTSGTKFNPQISLILNGNYYADSIDGEGVERFGAADGIHDAHGHDDGHGDEHGGLEQGFNLSDTELVFSATVDPYFDATANLAVSSDGNVELEEAWLQTRGLPAGLKVKAGKFFSDIGYANNQHPHQWDFADQNLAYLNLLGDHGLRDTGAQVTWLPDWDTYTLFGLELLQGEQEKLGALVGHDDDLNLDEKDRGPRLTTAFVKLSPDLGFSHALQLGGWGAWAGQHQETHELDEPDEHALQGDASMWGLETVYKYDAGRGYGAGNIKLQAEYLWQRKDLDIVHAEAPEVIGAGRRFTQDGFYIQGLYGIAPRWQAGLRYDRTGLFENVKESGGTTLEEYDDSDRWTAALSWTPSEFSRLRLQYSIADMSVEGERDSFNTLYLQYTMSLGAHGAHKF</sequence>
<proteinExistence type="predicted"/>
<dbReference type="Gene3D" id="2.40.160.10">
    <property type="entry name" value="Porin"/>
    <property type="match status" value="1"/>
</dbReference>
<dbReference type="EMBL" id="FMWD01000003">
    <property type="protein sequence ID" value="SCZ56282.1"/>
    <property type="molecule type" value="Genomic_DNA"/>
</dbReference>
<keyword evidence="4" id="KW-1185">Reference proteome</keyword>
<gene>
    <name evidence="3" type="ORF">SAMN03097708_01324</name>
</gene>
<reference evidence="3 4" key="1">
    <citation type="submission" date="2016-10" db="EMBL/GenBank/DDBJ databases">
        <authorList>
            <person name="de Groot N.N."/>
        </authorList>
    </citation>
    <scope>NUCLEOTIDE SEQUENCE [LARGE SCALE GENOMIC DNA]</scope>
    <source>
        <strain evidence="3 4">HLD2</strain>
    </source>
</reference>
<dbReference type="RefSeq" id="WP_092994244.1">
    <property type="nucleotide sequence ID" value="NZ_FMWD01000003.1"/>
</dbReference>
<evidence type="ECO:0000256" key="1">
    <source>
        <dbReference type="SAM" id="Coils"/>
    </source>
</evidence>
<dbReference type="STRING" id="415747.SAMN03097708_01324"/>
<accession>A0A1G5Q3N8</accession>
<organism evidence="3 4">
    <name type="scientific">Thiohalomonas denitrificans</name>
    <dbReference type="NCBI Taxonomy" id="415747"/>
    <lineage>
        <taxon>Bacteria</taxon>
        <taxon>Pseudomonadati</taxon>
        <taxon>Pseudomonadota</taxon>
        <taxon>Gammaproteobacteria</taxon>
        <taxon>Thiohalomonadales</taxon>
        <taxon>Thiohalomonadaceae</taxon>
        <taxon>Thiohalomonas</taxon>
    </lineage>
</organism>
<protein>
    <recommendedName>
        <fullName evidence="5">Phosphate-selective porin O and P</fullName>
    </recommendedName>
</protein>
<feature type="coiled-coil region" evidence="1">
    <location>
        <begin position="21"/>
        <end position="52"/>
    </location>
</feature>